<feature type="transmembrane region" description="Helical" evidence="1">
    <location>
        <begin position="277"/>
        <end position="300"/>
    </location>
</feature>
<protein>
    <submittedName>
        <fullName evidence="2">YybS family protein</fullName>
    </submittedName>
</protein>
<dbReference type="EMBL" id="JBDIML010000002">
    <property type="protein sequence ID" value="MEN2766804.1"/>
    <property type="molecule type" value="Genomic_DNA"/>
</dbReference>
<keyword evidence="1" id="KW-1133">Transmembrane helix</keyword>
<organism evidence="2 3">
    <name type="scientific">Ornithinibacillus xuwenensis</name>
    <dbReference type="NCBI Taxonomy" id="3144668"/>
    <lineage>
        <taxon>Bacteria</taxon>
        <taxon>Bacillati</taxon>
        <taxon>Bacillota</taxon>
        <taxon>Bacilli</taxon>
        <taxon>Bacillales</taxon>
        <taxon>Bacillaceae</taxon>
        <taxon>Ornithinibacillus</taxon>
    </lineage>
</organism>
<proteinExistence type="predicted"/>
<feature type="transmembrane region" description="Helical" evidence="1">
    <location>
        <begin position="55"/>
        <end position="88"/>
    </location>
</feature>
<feature type="transmembrane region" description="Helical" evidence="1">
    <location>
        <begin position="172"/>
        <end position="191"/>
    </location>
</feature>
<keyword evidence="1" id="KW-0812">Transmembrane</keyword>
<accession>A0ABU9XI51</accession>
<feature type="transmembrane region" description="Helical" evidence="1">
    <location>
        <begin position="12"/>
        <end position="43"/>
    </location>
</feature>
<dbReference type="PANTHER" id="PTHR41324:SF1">
    <property type="entry name" value="DUF2232 DOMAIN-CONTAINING PROTEIN"/>
    <property type="match status" value="1"/>
</dbReference>
<feature type="transmembrane region" description="Helical" evidence="1">
    <location>
        <begin position="212"/>
        <end position="233"/>
    </location>
</feature>
<name>A0ABU9XI51_9BACI</name>
<feature type="transmembrane region" description="Helical" evidence="1">
    <location>
        <begin position="100"/>
        <end position="122"/>
    </location>
</feature>
<sequence length="312" mass="35306">MNNSKQLIDGALLTAVFIVLFLVSMYVPGISLFTALLLAVPFILFSAKYDWKSSLIMLVVAATLSMLFGSLIALPVPIMAALGGIMIGSAIYHDYSPYETWARGTVGFVLGILFSFVFNLYVVDVNYLDVFNEQIDQIMDMSHEMIMDLGMDEEYEAQFTLLEQQVEMFKNLVPFGIVLASILLALLNQWLSYKLLNRLERKQLHFPRFRNLRFPTGLIWIYLLAIIISLFQADLNEPVVIALQNILTLVGLFMIIQGFSFIFFYVHHKHLSKAIPVIAIVLTVFFAPILLPLVRILGIIDIGFGLRSLIKK</sequence>
<evidence type="ECO:0000313" key="3">
    <source>
        <dbReference type="Proteomes" id="UP001444625"/>
    </source>
</evidence>
<keyword evidence="3" id="KW-1185">Reference proteome</keyword>
<dbReference type="PANTHER" id="PTHR41324">
    <property type="entry name" value="MEMBRANE PROTEIN-RELATED"/>
    <property type="match status" value="1"/>
</dbReference>
<evidence type="ECO:0000313" key="2">
    <source>
        <dbReference type="EMBL" id="MEN2766804.1"/>
    </source>
</evidence>
<feature type="transmembrane region" description="Helical" evidence="1">
    <location>
        <begin position="239"/>
        <end position="265"/>
    </location>
</feature>
<dbReference type="RefSeq" id="WP_345824274.1">
    <property type="nucleotide sequence ID" value="NZ_JBDIML010000002.1"/>
</dbReference>
<gene>
    <name evidence="2" type="ORF">ABC228_06380</name>
</gene>
<keyword evidence="1" id="KW-0472">Membrane</keyword>
<reference evidence="2 3" key="1">
    <citation type="submission" date="2024-05" db="EMBL/GenBank/DDBJ databases">
        <authorList>
            <person name="Haq I."/>
            <person name="Ullah Z."/>
            <person name="Ahmad R."/>
            <person name="Li M."/>
            <person name="Tong Y."/>
        </authorList>
    </citation>
    <scope>NUCLEOTIDE SEQUENCE [LARGE SCALE GENOMIC DNA]</scope>
    <source>
        <strain evidence="2 3">16A2E</strain>
    </source>
</reference>
<evidence type="ECO:0000256" key="1">
    <source>
        <dbReference type="SAM" id="Phobius"/>
    </source>
</evidence>
<dbReference type="Proteomes" id="UP001444625">
    <property type="component" value="Unassembled WGS sequence"/>
</dbReference>
<dbReference type="Pfam" id="PF09991">
    <property type="entry name" value="DUF2232"/>
    <property type="match status" value="1"/>
</dbReference>
<comment type="caution">
    <text evidence="2">The sequence shown here is derived from an EMBL/GenBank/DDBJ whole genome shotgun (WGS) entry which is preliminary data.</text>
</comment>
<dbReference type="InterPro" id="IPR018710">
    <property type="entry name" value="DUF2232"/>
</dbReference>